<evidence type="ECO:0000256" key="1">
    <source>
        <dbReference type="ARBA" id="ARBA00004123"/>
    </source>
</evidence>
<dbReference type="AlphaFoldDB" id="A0A9Y3S513"/>
<keyword evidence="4" id="KW-0520">NAD</keyword>
<accession>A0A9Y3S513</accession>
<feature type="domain" description="Macro" evidence="6">
    <location>
        <begin position="227"/>
        <end position="349"/>
    </location>
</feature>
<keyword evidence="3" id="KW-0808">Transferase</keyword>
<feature type="domain" description="Macro" evidence="6">
    <location>
        <begin position="9"/>
        <end position="188"/>
    </location>
</feature>
<dbReference type="GO" id="GO:1990404">
    <property type="term" value="F:NAD+-protein mono-ADP-ribosyltransferase activity"/>
    <property type="evidence" value="ECO:0007669"/>
    <property type="project" value="TreeGrafter"/>
</dbReference>
<dbReference type="GO" id="GO:0005634">
    <property type="term" value="C:nucleus"/>
    <property type="evidence" value="ECO:0007669"/>
    <property type="project" value="UniProtKB-SubCell"/>
</dbReference>
<proteinExistence type="predicted"/>
<dbReference type="InterPro" id="IPR052056">
    <property type="entry name" value="Mono-ARTD/PARP"/>
</dbReference>
<dbReference type="PROSITE" id="PS51154">
    <property type="entry name" value="MACRO"/>
    <property type="match status" value="2"/>
</dbReference>
<dbReference type="GO" id="GO:0060335">
    <property type="term" value="P:positive regulation of type II interferon-mediated signaling pathway"/>
    <property type="evidence" value="ECO:0007669"/>
    <property type="project" value="TreeGrafter"/>
</dbReference>
<evidence type="ECO:0000256" key="3">
    <source>
        <dbReference type="ARBA" id="ARBA00022679"/>
    </source>
</evidence>
<dbReference type="SUPFAM" id="SSF52949">
    <property type="entry name" value="Macro domain-like"/>
    <property type="match status" value="2"/>
</dbReference>
<dbReference type="PANTHER" id="PTHR14453:SF106">
    <property type="entry name" value="POLY [ADP-RIBOSE] POLYMERASE"/>
    <property type="match status" value="1"/>
</dbReference>
<dbReference type="GO" id="GO:0003714">
    <property type="term" value="F:transcription corepressor activity"/>
    <property type="evidence" value="ECO:0007669"/>
    <property type="project" value="TreeGrafter"/>
</dbReference>
<evidence type="ECO:0000313" key="8">
    <source>
        <dbReference type="RefSeq" id="XP_005755551.1"/>
    </source>
</evidence>
<evidence type="ECO:0000313" key="7">
    <source>
        <dbReference type="Proteomes" id="UP000695023"/>
    </source>
</evidence>
<comment type="subcellular location">
    <subcellularLocation>
        <location evidence="1">Nucleus</location>
    </subcellularLocation>
</comment>
<sequence>MYVGSSITVPWLEQTTAKGLKIILCKGNIQDQTTDAIVNTISEDMNLNQGDLSKAILSAAGSSLQDAIYSAATGSKLPSGNVVVTDGYNLTCQKVFHAVCPSWDNGGGKAEELTSIIRYCLEEAEKRQMASLSFPAIGTGNLSFPRALVSKLLLREIRSYSSSRNPRCLREVVIVTHEIYYQCFTREFTGQRNVQHEARGFHEVPAQQAVDQSQHSSASSLPVLPPSLGVYQKQIGQLTLEVSSGDITKESTDVIVNSSNQNFSLKAGVSKAILDGAGVTVEQECAQLVSSTAQPPPMILTSAGQLPSRNIVHVVGQNDPASIKNTVYSVLKVCEENKFSSVAFPALGT</sequence>
<evidence type="ECO:0000256" key="2">
    <source>
        <dbReference type="ARBA" id="ARBA00022676"/>
    </source>
</evidence>
<evidence type="ECO:0000256" key="4">
    <source>
        <dbReference type="ARBA" id="ARBA00023027"/>
    </source>
</evidence>
<evidence type="ECO:0000256" key="5">
    <source>
        <dbReference type="ARBA" id="ARBA00023242"/>
    </source>
</evidence>
<keyword evidence="2" id="KW-0328">Glycosyltransferase</keyword>
<dbReference type="Gene3D" id="3.40.220.10">
    <property type="entry name" value="Leucine Aminopeptidase, subunit E, domain 1"/>
    <property type="match status" value="2"/>
</dbReference>
<dbReference type="PANTHER" id="PTHR14453">
    <property type="entry name" value="PARP/ZINC FINGER CCCH TYPE DOMAIN CONTAINING PROTEIN"/>
    <property type="match status" value="1"/>
</dbReference>
<feature type="non-terminal residue" evidence="8">
    <location>
        <position position="349"/>
    </location>
</feature>
<dbReference type="RefSeq" id="XP_005755551.1">
    <property type="nucleotide sequence ID" value="XM_005755494.1"/>
</dbReference>
<protein>
    <submittedName>
        <fullName evidence="8">Poly [ADP-ribose] polymerase 14-like</fullName>
    </submittedName>
</protein>
<organism evidence="7 8">
    <name type="scientific">Pundamilia nyererei</name>
    <dbReference type="NCBI Taxonomy" id="303518"/>
    <lineage>
        <taxon>Eukaryota</taxon>
        <taxon>Metazoa</taxon>
        <taxon>Chordata</taxon>
        <taxon>Craniata</taxon>
        <taxon>Vertebrata</taxon>
        <taxon>Euteleostomi</taxon>
        <taxon>Actinopterygii</taxon>
        <taxon>Neopterygii</taxon>
        <taxon>Teleostei</taxon>
        <taxon>Neoteleostei</taxon>
        <taxon>Acanthomorphata</taxon>
        <taxon>Ovalentaria</taxon>
        <taxon>Cichlomorphae</taxon>
        <taxon>Cichliformes</taxon>
        <taxon>Cichlidae</taxon>
        <taxon>African cichlids</taxon>
        <taxon>Pseudocrenilabrinae</taxon>
        <taxon>Haplochromini</taxon>
        <taxon>Pundamilia</taxon>
    </lineage>
</organism>
<dbReference type="SMART" id="SM00506">
    <property type="entry name" value="A1pp"/>
    <property type="match status" value="2"/>
</dbReference>
<dbReference type="GO" id="GO:0003950">
    <property type="term" value="F:NAD+ poly-ADP-ribosyltransferase activity"/>
    <property type="evidence" value="ECO:0007669"/>
    <property type="project" value="TreeGrafter"/>
</dbReference>
<dbReference type="Pfam" id="PF01661">
    <property type="entry name" value="Macro"/>
    <property type="match status" value="2"/>
</dbReference>
<reference evidence="8" key="1">
    <citation type="submission" date="2025-08" db="UniProtKB">
        <authorList>
            <consortium name="RefSeq"/>
        </authorList>
    </citation>
    <scope>IDENTIFICATION</scope>
</reference>
<dbReference type="GO" id="GO:0010629">
    <property type="term" value="P:negative regulation of gene expression"/>
    <property type="evidence" value="ECO:0007669"/>
    <property type="project" value="TreeGrafter"/>
</dbReference>
<dbReference type="Proteomes" id="UP000695023">
    <property type="component" value="Unplaced"/>
</dbReference>
<gene>
    <name evidence="8" type="primary">LOC102211305</name>
</gene>
<keyword evidence="7" id="KW-1185">Reference proteome</keyword>
<dbReference type="GeneID" id="102211305"/>
<dbReference type="GO" id="GO:0070212">
    <property type="term" value="P:protein poly-ADP-ribosylation"/>
    <property type="evidence" value="ECO:0007669"/>
    <property type="project" value="TreeGrafter"/>
</dbReference>
<dbReference type="GO" id="GO:0005737">
    <property type="term" value="C:cytoplasm"/>
    <property type="evidence" value="ECO:0007669"/>
    <property type="project" value="TreeGrafter"/>
</dbReference>
<evidence type="ECO:0000259" key="6">
    <source>
        <dbReference type="PROSITE" id="PS51154"/>
    </source>
</evidence>
<keyword evidence="5" id="KW-0539">Nucleus</keyword>
<dbReference type="GO" id="GO:0044389">
    <property type="term" value="F:ubiquitin-like protein ligase binding"/>
    <property type="evidence" value="ECO:0007669"/>
    <property type="project" value="TreeGrafter"/>
</dbReference>
<dbReference type="InterPro" id="IPR043472">
    <property type="entry name" value="Macro_dom-like"/>
</dbReference>
<name>A0A9Y3S513_9CICH</name>
<dbReference type="InterPro" id="IPR002589">
    <property type="entry name" value="Macro_dom"/>
</dbReference>